<evidence type="ECO:0000313" key="4">
    <source>
        <dbReference type="Proteomes" id="UP000199690"/>
    </source>
</evidence>
<keyword evidence="4" id="KW-1185">Reference proteome</keyword>
<dbReference type="SUPFAM" id="SSF51338">
    <property type="entry name" value="Composite domain of metallo-dependent hydrolases"/>
    <property type="match status" value="1"/>
</dbReference>
<dbReference type="Pfam" id="PF07969">
    <property type="entry name" value="Amidohydro_3"/>
    <property type="match status" value="1"/>
</dbReference>
<dbReference type="EMBL" id="FOME01000001">
    <property type="protein sequence ID" value="SFC81406.1"/>
    <property type="molecule type" value="Genomic_DNA"/>
</dbReference>
<evidence type="ECO:0000313" key="5">
    <source>
        <dbReference type="Proteomes" id="UP000236729"/>
    </source>
</evidence>
<dbReference type="InterPro" id="IPR013108">
    <property type="entry name" value="Amidohydro_3"/>
</dbReference>
<proteinExistence type="predicted"/>
<dbReference type="Gene3D" id="3.20.20.140">
    <property type="entry name" value="Metal-dependent hydrolases"/>
    <property type="match status" value="1"/>
</dbReference>
<dbReference type="InterPro" id="IPR033932">
    <property type="entry name" value="YtcJ-like"/>
</dbReference>
<dbReference type="CDD" id="cd01300">
    <property type="entry name" value="YtcJ_like"/>
    <property type="match status" value="1"/>
</dbReference>
<dbReference type="Gene3D" id="3.10.310.70">
    <property type="match status" value="1"/>
</dbReference>
<dbReference type="PANTHER" id="PTHR22642:SF2">
    <property type="entry name" value="PROTEIN LONG AFTER FAR-RED 3"/>
    <property type="match status" value="1"/>
</dbReference>
<accession>A0A1H6EHI3</accession>
<feature type="domain" description="Amidohydrolase 3" evidence="1">
    <location>
        <begin position="52"/>
        <end position="547"/>
    </location>
</feature>
<evidence type="ECO:0000313" key="2">
    <source>
        <dbReference type="EMBL" id="SEG97280.1"/>
    </source>
</evidence>
<dbReference type="EMBL" id="FNVB01000014">
    <property type="protein sequence ID" value="SEG97280.1"/>
    <property type="molecule type" value="Genomic_DNA"/>
</dbReference>
<protein>
    <recommendedName>
        <fullName evidence="1">Amidohydrolase 3 domain-containing protein</fullName>
    </recommendedName>
</protein>
<dbReference type="SMR" id="A0A1H6EHI3"/>
<evidence type="ECO:0000259" key="1">
    <source>
        <dbReference type="Pfam" id="PF07969"/>
    </source>
</evidence>
<dbReference type="GO" id="GO:0016810">
    <property type="term" value="F:hydrolase activity, acting on carbon-nitrogen (but not peptide) bonds"/>
    <property type="evidence" value="ECO:0007669"/>
    <property type="project" value="InterPro"/>
</dbReference>
<dbReference type="Proteomes" id="UP000199690">
    <property type="component" value="Unassembled WGS sequence"/>
</dbReference>
<dbReference type="SUPFAM" id="SSF51556">
    <property type="entry name" value="Metallo-dependent hydrolases"/>
    <property type="match status" value="1"/>
</dbReference>
<accession>A0A1I1M8P6</accession>
<reference evidence="2" key="1">
    <citation type="submission" date="2016-10" db="EMBL/GenBank/DDBJ databases">
        <authorList>
            <person name="de Groot N.N."/>
        </authorList>
    </citation>
    <scope>NUCLEOTIDE SEQUENCE [LARGE SCALE GENOMIC DNA]</scope>
    <source>
        <strain evidence="2">ATCC 20501</strain>
    </source>
</reference>
<dbReference type="AlphaFoldDB" id="A0A1H6EHI3"/>
<dbReference type="RefSeq" id="WP_093348065.1">
    <property type="nucleotide sequence ID" value="NZ_FNVB01000014.1"/>
</dbReference>
<gene>
    <name evidence="2" type="ORF">SAMN02982929_06686</name>
    <name evidence="3" type="ORF">SAMN05216506_1011767</name>
</gene>
<reference evidence="4 5" key="2">
    <citation type="submission" date="2016-10" db="EMBL/GenBank/DDBJ databases">
        <authorList>
            <person name="Varghese N."/>
            <person name="Submissions S."/>
        </authorList>
    </citation>
    <scope>NUCLEOTIDE SEQUENCE [LARGE SCALE GENOMIC DNA]</scope>
    <source>
        <strain evidence="5">ATCC 20501</strain>
        <strain evidence="3 4">CGMCC 4.3529</strain>
    </source>
</reference>
<dbReference type="InterPro" id="IPR011059">
    <property type="entry name" value="Metal-dep_hydrolase_composite"/>
</dbReference>
<dbReference type="InterPro" id="IPR032466">
    <property type="entry name" value="Metal_Hydrolase"/>
</dbReference>
<dbReference type="PANTHER" id="PTHR22642">
    <property type="entry name" value="IMIDAZOLONEPROPIONASE"/>
    <property type="match status" value="1"/>
</dbReference>
<organism evidence="2 5">
    <name type="scientific">Saccharopolyspora kobensis</name>
    <dbReference type="NCBI Taxonomy" id="146035"/>
    <lineage>
        <taxon>Bacteria</taxon>
        <taxon>Bacillati</taxon>
        <taxon>Actinomycetota</taxon>
        <taxon>Actinomycetes</taxon>
        <taxon>Pseudonocardiales</taxon>
        <taxon>Pseudonocardiaceae</taxon>
        <taxon>Saccharopolyspora</taxon>
    </lineage>
</organism>
<dbReference type="Gene3D" id="2.30.40.10">
    <property type="entry name" value="Urease, subunit C, domain 1"/>
    <property type="match status" value="1"/>
</dbReference>
<evidence type="ECO:0000313" key="3">
    <source>
        <dbReference type="EMBL" id="SFC81406.1"/>
    </source>
</evidence>
<name>A0A1H6EHI3_9PSEU</name>
<sequence length="558" mass="58811">MNTADLILTGATVYTVDAGRPWATDLAIAGGELLAVGDRDEVARHGGDGTAVVDLGGAFVMPGLVDVHNHHVLAGMAELFELSVDPAADLAQVLAVVAEQARSVGPDEWVIGGSWGSHLVGELSREAALRALDEASGGRPVLLSDDSHHNRWANSRALRLAGIGADSADPAGGAIVRDQDTGRPTGLLLERAGIAAARAVRDAAAPTAEQHRRASRRAVEVLNSYGITAFQDAGASRDVMRALQELDDDGGLSAWVVSSMLINDPIFGFAPIGADLLAEGERYRSAHHRPDFVKIFLDGVPPTRTAAFLDPYLPDHAHGAHHHGELSMPPEELLGWLRSVAGAGLSAKIHCTGDASVRATLDAVAQIRAGGNRSSRFQIAHGQFVHPQDLPRFAELDVIADISPFLWFPGVIPAAIAEVRPAELAGRMQPNRALLDSGALVAGGSDWPVSTSPNAWEGIQGLVTRQDPSGVHAGSLWPEQALTPAEAIEVFTINGARAMGLGEVTGSLMPGKSADFVVLDRNPFDHPVHELAGTTAQETWFAGRRVFRRAESSSAPTE</sequence>
<dbReference type="Proteomes" id="UP000236729">
    <property type="component" value="Unassembled WGS sequence"/>
</dbReference>